<feature type="transmembrane region" description="Helical" evidence="2">
    <location>
        <begin position="67"/>
        <end position="92"/>
    </location>
</feature>
<comment type="caution">
    <text evidence="3">The sequence shown here is derived from an EMBL/GenBank/DDBJ whole genome shotgun (WGS) entry which is preliminary data.</text>
</comment>
<gene>
    <name evidence="3" type="ORF">CLV34_0285</name>
</gene>
<feature type="region of interest" description="Disordered" evidence="1">
    <location>
        <begin position="1"/>
        <end position="21"/>
    </location>
</feature>
<dbReference type="Pfam" id="PF14017">
    <property type="entry name" value="DUF4233"/>
    <property type="match status" value="1"/>
</dbReference>
<dbReference type="Proteomes" id="UP000231586">
    <property type="component" value="Unassembled WGS sequence"/>
</dbReference>
<keyword evidence="4" id="KW-1185">Reference proteome</keyword>
<proteinExistence type="predicted"/>
<keyword evidence="2" id="KW-0472">Membrane</keyword>
<keyword evidence="2" id="KW-1133">Transmembrane helix</keyword>
<dbReference type="InterPro" id="IPR025327">
    <property type="entry name" value="DUF4233"/>
</dbReference>
<evidence type="ECO:0000256" key="2">
    <source>
        <dbReference type="SAM" id="Phobius"/>
    </source>
</evidence>
<evidence type="ECO:0000313" key="4">
    <source>
        <dbReference type="Proteomes" id="UP000231586"/>
    </source>
</evidence>
<keyword evidence="2" id="KW-0812">Transmembrane</keyword>
<accession>A0A2M8WU80</accession>
<evidence type="ECO:0000256" key="1">
    <source>
        <dbReference type="SAM" id="MobiDB-lite"/>
    </source>
</evidence>
<feature type="transmembrane region" description="Helical" evidence="2">
    <location>
        <begin position="112"/>
        <end position="135"/>
    </location>
</feature>
<dbReference type="RefSeq" id="WP_342747189.1">
    <property type="nucleotide sequence ID" value="NZ_PGTZ01000006.1"/>
</dbReference>
<sequence length="162" mass="16841">MSTLPADATPDRPAGRPDAAASDAPARIVAKRSAKLQFTQAMLLLEAFVVLFASLVMYGLRDVPGAWPLLAPPSGTAIWVLGGTLALVLAILSRSVGSPAGYVAGSVVQVPVLALALWVPMMLLAGGIFVALWIASLRVGGRIDRERAAYDAEHPETAPTAD</sequence>
<dbReference type="EMBL" id="PGTZ01000006">
    <property type="protein sequence ID" value="PJI94449.1"/>
    <property type="molecule type" value="Genomic_DNA"/>
</dbReference>
<organism evidence="3 4">
    <name type="scientific">Luteimicrobium subarcticum</name>
    <dbReference type="NCBI Taxonomy" id="620910"/>
    <lineage>
        <taxon>Bacteria</taxon>
        <taxon>Bacillati</taxon>
        <taxon>Actinomycetota</taxon>
        <taxon>Actinomycetes</taxon>
        <taxon>Micrococcales</taxon>
        <taxon>Luteimicrobium</taxon>
    </lineage>
</organism>
<reference evidence="3 4" key="1">
    <citation type="submission" date="2017-11" db="EMBL/GenBank/DDBJ databases">
        <title>Genomic Encyclopedia of Archaeal and Bacterial Type Strains, Phase II (KMG-II): From Individual Species to Whole Genera.</title>
        <authorList>
            <person name="Goeker M."/>
        </authorList>
    </citation>
    <scope>NUCLEOTIDE SEQUENCE [LARGE SCALE GENOMIC DNA]</scope>
    <source>
        <strain evidence="3 4">DSM 22413</strain>
    </source>
</reference>
<dbReference type="AlphaFoldDB" id="A0A2M8WU80"/>
<protein>
    <submittedName>
        <fullName evidence="3">Uncharacterized protein DUF4233</fullName>
    </submittedName>
</protein>
<evidence type="ECO:0000313" key="3">
    <source>
        <dbReference type="EMBL" id="PJI94449.1"/>
    </source>
</evidence>
<feature type="transmembrane region" description="Helical" evidence="2">
    <location>
        <begin position="41"/>
        <end position="60"/>
    </location>
</feature>
<name>A0A2M8WU80_9MICO</name>